<dbReference type="EMBL" id="GG705011">
    <property type="protein sequence ID" value="EEY94089.1"/>
    <property type="molecule type" value="Genomic_DNA"/>
</dbReference>
<name>D0SJR7_ACIJU</name>
<dbReference type="HOGENOM" id="CLU_111126_0_0_6"/>
<proteinExistence type="predicted"/>
<gene>
    <name evidence="1" type="ORF">HMPREF0026_01365</name>
</gene>
<protein>
    <recommendedName>
        <fullName evidence="3">Beta-lactamase</fullName>
    </recommendedName>
</protein>
<accession>D0SJR7</accession>
<reference evidence="2" key="1">
    <citation type="journal article" date="2012" name="PLoS ONE">
        <title>The success of Acinetobacter species; genetic, metabolic and virulence attributes.</title>
        <authorList>
            <person name="Peleg A.Y."/>
            <person name="de Breij A."/>
            <person name="Adams M.D."/>
            <person name="Cerqueira G.M."/>
            <person name="Mocali S."/>
            <person name="Galardini M."/>
            <person name="Nibbering P.H."/>
            <person name="Earl A.M."/>
            <person name="Ward D.V."/>
            <person name="Paterson D.L."/>
            <person name="Seifert H."/>
            <person name="Dijkshoorn L."/>
        </authorList>
    </citation>
    <scope>NUCLEOTIDE SEQUENCE [LARGE SCALE GENOMIC DNA]</scope>
    <source>
        <strain evidence="2">SH205</strain>
    </source>
</reference>
<dbReference type="AlphaFoldDB" id="D0SJR7"/>
<dbReference type="Proteomes" id="UP000018442">
    <property type="component" value="Unassembled WGS sequence"/>
</dbReference>
<sequence length="233" mass="26316">MIMNRTTIYLGLSILTINVLTSCSHYKSDSEIMSTDSHYATTEVASLSFIASDLKHHQIFTNNLNKCPAYTSPSQQTPLSNSYRDIISTCENNKFKCYQSCVENDAVACYLVALSLQEANYKLPAEQVFQRSCELGIASGCTNRAAGMLDYKKHLTTEQKKCIFSTFEKTCDWRDPWGCTMFADQLISEENTEPNYKKALNVLNYSCKHGDTDPACQSAKRLRKFINSKIKPD</sequence>
<dbReference type="Gene3D" id="1.25.40.10">
    <property type="entry name" value="Tetratricopeptide repeat domain"/>
    <property type="match status" value="1"/>
</dbReference>
<dbReference type="InterPro" id="IPR011990">
    <property type="entry name" value="TPR-like_helical_dom_sf"/>
</dbReference>
<organism evidence="1 2">
    <name type="scientific">Acinetobacter junii SH205</name>
    <dbReference type="NCBI Taxonomy" id="575587"/>
    <lineage>
        <taxon>Bacteria</taxon>
        <taxon>Pseudomonadati</taxon>
        <taxon>Pseudomonadota</taxon>
        <taxon>Gammaproteobacteria</taxon>
        <taxon>Moraxellales</taxon>
        <taxon>Moraxellaceae</taxon>
        <taxon>Acinetobacter</taxon>
    </lineage>
</organism>
<evidence type="ECO:0000313" key="1">
    <source>
        <dbReference type="EMBL" id="EEY94089.1"/>
    </source>
</evidence>
<evidence type="ECO:0000313" key="2">
    <source>
        <dbReference type="Proteomes" id="UP000018442"/>
    </source>
</evidence>
<dbReference type="PROSITE" id="PS51257">
    <property type="entry name" value="PROKAR_LIPOPROTEIN"/>
    <property type="match status" value="1"/>
</dbReference>
<dbReference type="SUPFAM" id="SSF81901">
    <property type="entry name" value="HCP-like"/>
    <property type="match status" value="1"/>
</dbReference>
<evidence type="ECO:0008006" key="3">
    <source>
        <dbReference type="Google" id="ProtNLM"/>
    </source>
</evidence>